<organism evidence="1 2">
    <name type="scientific">Mucuna pruriens</name>
    <name type="common">Velvet bean</name>
    <name type="synonym">Dolichos pruriens</name>
    <dbReference type="NCBI Taxonomy" id="157652"/>
    <lineage>
        <taxon>Eukaryota</taxon>
        <taxon>Viridiplantae</taxon>
        <taxon>Streptophyta</taxon>
        <taxon>Embryophyta</taxon>
        <taxon>Tracheophyta</taxon>
        <taxon>Spermatophyta</taxon>
        <taxon>Magnoliopsida</taxon>
        <taxon>eudicotyledons</taxon>
        <taxon>Gunneridae</taxon>
        <taxon>Pentapetalae</taxon>
        <taxon>rosids</taxon>
        <taxon>fabids</taxon>
        <taxon>Fabales</taxon>
        <taxon>Fabaceae</taxon>
        <taxon>Papilionoideae</taxon>
        <taxon>50 kb inversion clade</taxon>
        <taxon>NPAAA clade</taxon>
        <taxon>indigoferoid/millettioid clade</taxon>
        <taxon>Phaseoleae</taxon>
        <taxon>Mucuna</taxon>
    </lineage>
</organism>
<name>A0A371E9Y8_MUCPR</name>
<feature type="non-terminal residue" evidence="1">
    <location>
        <position position="1"/>
    </location>
</feature>
<gene>
    <name evidence="1" type="ORF">CR513_58801</name>
</gene>
<evidence type="ECO:0000313" key="2">
    <source>
        <dbReference type="Proteomes" id="UP000257109"/>
    </source>
</evidence>
<keyword evidence="2" id="KW-1185">Reference proteome</keyword>
<accession>A0A371E9Y8</accession>
<protein>
    <submittedName>
        <fullName evidence="1">Uncharacterized protein</fullName>
    </submittedName>
</protein>
<sequence>VSWRSLNQNAGGDSCRADSVSAGSAQRHNLGCDNELLDIPSVSQREEVHLDMNDQREDMIYDIRQESFQQETMCDSLCSVAKKPLYIGCTNFTRLLAVLKKEKRSFHECLKGIKVSKGYSSNFRTLVSMQDLKLVSLKSYDCHMLMQQLLLVAIHDVLPKNVRKILIRLCLFFNAICSKVINLQKLNELENEASIIVCQLEIGEIRLCNLVFLLWMYLVKHYIKILKSYVKNSYRPRIFIVERLQKKLLNFALVTCRCRGKGTRGVTVKSMGQNLNDDTISEIIKWLAHDRNFDAICWSGYNINQFSFYTKAQDHKSTVKNIGMMIMVKSIHFSTSKDKNSIMESTCTLNLKCLSLNVNGVQTDELGFTLVNHDKVDYKGESLVIASHVK</sequence>
<proteinExistence type="predicted"/>
<dbReference type="AlphaFoldDB" id="A0A371E9Y8"/>
<evidence type="ECO:0000313" key="1">
    <source>
        <dbReference type="EMBL" id="RDX62827.1"/>
    </source>
</evidence>
<reference evidence="1" key="1">
    <citation type="submission" date="2018-05" db="EMBL/GenBank/DDBJ databases">
        <title>Draft genome of Mucuna pruriens seed.</title>
        <authorList>
            <person name="Nnadi N.E."/>
            <person name="Vos R."/>
            <person name="Hasami M.H."/>
            <person name="Devisetty U.K."/>
            <person name="Aguiy J.C."/>
        </authorList>
    </citation>
    <scope>NUCLEOTIDE SEQUENCE [LARGE SCALE GENOMIC DNA]</scope>
    <source>
        <strain evidence="1">JCA_2017</strain>
    </source>
</reference>
<dbReference type="OrthoDB" id="673136at2759"/>
<dbReference type="PANTHER" id="PTHR48258:SF9">
    <property type="entry name" value="OS01G0348150 PROTEIN"/>
    <property type="match status" value="1"/>
</dbReference>
<dbReference type="PANTHER" id="PTHR48258">
    <property type="entry name" value="DUF4218 DOMAIN-CONTAINING PROTEIN-RELATED"/>
    <property type="match status" value="1"/>
</dbReference>
<comment type="caution">
    <text evidence="1">The sequence shown here is derived from an EMBL/GenBank/DDBJ whole genome shotgun (WGS) entry which is preliminary data.</text>
</comment>
<dbReference type="EMBL" id="QJKJ01015254">
    <property type="protein sequence ID" value="RDX62827.1"/>
    <property type="molecule type" value="Genomic_DNA"/>
</dbReference>
<dbReference type="Proteomes" id="UP000257109">
    <property type="component" value="Unassembled WGS sequence"/>
</dbReference>